<sequence length="130" mass="14115">LSLNEAVRQILPVLGAVDLVIVSMKIHYLNQALIENALWTLVILGRPLGSFEGSPFPHRMSTSISHVSQFMSDPGVGVVAAVVDTIRNNTANPGVLAKAFWAIVNLSLLDCNKQTLVELQVIRLIVKSMV</sequence>
<reference evidence="2" key="1">
    <citation type="submission" date="2015-04" db="EMBL/GenBank/DDBJ databases">
        <title>The genome sequence of the plant pathogenic Rhizarian Plasmodiophora brassicae reveals insights in its biotrophic life cycle and the origin of chitin synthesis.</title>
        <authorList>
            <person name="Schwelm A."/>
            <person name="Fogelqvist J."/>
            <person name="Knaust A."/>
            <person name="Julke S."/>
            <person name="Lilja T."/>
            <person name="Dhandapani V."/>
            <person name="Bonilla-Rosso G."/>
            <person name="Karlsson M."/>
            <person name="Shevchenko A."/>
            <person name="Choi S.R."/>
            <person name="Kim H.G."/>
            <person name="Park J.Y."/>
            <person name="Lim Y.P."/>
            <person name="Ludwig-Muller J."/>
            <person name="Dixelius C."/>
        </authorList>
    </citation>
    <scope>NUCLEOTIDE SEQUENCE</scope>
    <source>
        <tissue evidence="2">Potato root galls</tissue>
    </source>
</reference>
<feature type="non-terminal residue" evidence="2">
    <location>
        <position position="1"/>
    </location>
</feature>
<proteinExistence type="predicted"/>
<name>A0A0H5QS38_9EUKA</name>
<protein>
    <recommendedName>
        <fullName evidence="3">Ataxin-10 domain-containing protein</fullName>
    </recommendedName>
</protein>
<dbReference type="PROSITE" id="PS50176">
    <property type="entry name" value="ARM_REPEAT"/>
    <property type="match status" value="1"/>
</dbReference>
<feature type="repeat" description="ARM" evidence="1">
    <location>
        <begin position="77"/>
        <end position="121"/>
    </location>
</feature>
<dbReference type="EMBL" id="HACM01003939">
    <property type="protein sequence ID" value="CRZ04381.1"/>
    <property type="molecule type" value="Transcribed_RNA"/>
</dbReference>
<evidence type="ECO:0000313" key="2">
    <source>
        <dbReference type="EMBL" id="CRZ04381.1"/>
    </source>
</evidence>
<dbReference type="InterPro" id="IPR016024">
    <property type="entry name" value="ARM-type_fold"/>
</dbReference>
<evidence type="ECO:0008006" key="3">
    <source>
        <dbReference type="Google" id="ProtNLM"/>
    </source>
</evidence>
<dbReference type="Gene3D" id="1.25.10.10">
    <property type="entry name" value="Leucine-rich Repeat Variant"/>
    <property type="match status" value="1"/>
</dbReference>
<evidence type="ECO:0000256" key="1">
    <source>
        <dbReference type="PROSITE-ProRule" id="PRU00259"/>
    </source>
</evidence>
<feature type="non-terminal residue" evidence="2">
    <location>
        <position position="130"/>
    </location>
</feature>
<organism evidence="2">
    <name type="scientific">Spongospora subterranea</name>
    <dbReference type="NCBI Taxonomy" id="70186"/>
    <lineage>
        <taxon>Eukaryota</taxon>
        <taxon>Sar</taxon>
        <taxon>Rhizaria</taxon>
        <taxon>Endomyxa</taxon>
        <taxon>Phytomyxea</taxon>
        <taxon>Plasmodiophorida</taxon>
        <taxon>Plasmodiophoridae</taxon>
        <taxon>Spongospora</taxon>
    </lineage>
</organism>
<dbReference type="AlphaFoldDB" id="A0A0H5QS38"/>
<dbReference type="InterPro" id="IPR011989">
    <property type="entry name" value="ARM-like"/>
</dbReference>
<dbReference type="SUPFAM" id="SSF48371">
    <property type="entry name" value="ARM repeat"/>
    <property type="match status" value="1"/>
</dbReference>
<dbReference type="InterPro" id="IPR000225">
    <property type="entry name" value="Armadillo"/>
</dbReference>
<accession>A0A0H5QS38</accession>